<organism evidence="3 4">
    <name type="scientific">Chondromyces crocatus</name>
    <dbReference type="NCBI Taxonomy" id="52"/>
    <lineage>
        <taxon>Bacteria</taxon>
        <taxon>Pseudomonadati</taxon>
        <taxon>Myxococcota</taxon>
        <taxon>Polyangia</taxon>
        <taxon>Polyangiales</taxon>
        <taxon>Polyangiaceae</taxon>
        <taxon>Chondromyces</taxon>
    </lineage>
</organism>
<name>A0A0K1EH55_CHOCO</name>
<reference evidence="3 4" key="1">
    <citation type="submission" date="2015-07" db="EMBL/GenBank/DDBJ databases">
        <title>Genome analysis of myxobacterium Chondromyces crocatus Cm c5 reveals a high potential for natural compound synthesis and the genetic basis for the loss of fruiting body formation.</title>
        <authorList>
            <person name="Zaburannyi N."/>
            <person name="Bunk B."/>
            <person name="Maier J."/>
            <person name="Overmann J."/>
            <person name="Mueller R."/>
        </authorList>
    </citation>
    <scope>NUCLEOTIDE SEQUENCE [LARGE SCALE GENOMIC DNA]</scope>
    <source>
        <strain evidence="3 4">Cm c5</strain>
    </source>
</reference>
<gene>
    <name evidence="3" type="ORF">CMC5_041700</name>
</gene>
<feature type="region of interest" description="Disordered" evidence="1">
    <location>
        <begin position="1"/>
        <end position="29"/>
    </location>
</feature>
<keyword evidence="4" id="KW-1185">Reference proteome</keyword>
<accession>A0A0K1EH55</accession>
<evidence type="ECO:0000313" key="3">
    <source>
        <dbReference type="EMBL" id="AKT40017.1"/>
    </source>
</evidence>
<feature type="compositionally biased region" description="Basic and acidic residues" evidence="1">
    <location>
        <begin position="17"/>
        <end position="26"/>
    </location>
</feature>
<protein>
    <submittedName>
        <fullName evidence="3">Uncharacterized protein</fullName>
    </submittedName>
</protein>
<proteinExistence type="predicted"/>
<sequence length="151" mass="16024">MVCSPPRPGTNVGKKARTTETTERGQRSGPHSWVIALGTGLLIAPIVLLCASVGACDGGHRFPVCRSNADCAQRDGGPICFSLRCVSCQFDIDCPSGQACSPSNECVALSNARGDDEDAGAVRWDPSNWKECAEACLDEACLQDCSDRFKK</sequence>
<dbReference type="Proteomes" id="UP000067626">
    <property type="component" value="Chromosome"/>
</dbReference>
<dbReference type="STRING" id="52.CMC5_041700"/>
<dbReference type="EMBL" id="CP012159">
    <property type="protein sequence ID" value="AKT40017.1"/>
    <property type="molecule type" value="Genomic_DNA"/>
</dbReference>
<dbReference type="AlphaFoldDB" id="A0A0K1EH55"/>
<dbReference type="KEGG" id="ccro:CMC5_041700"/>
<evidence type="ECO:0000256" key="2">
    <source>
        <dbReference type="SAM" id="Phobius"/>
    </source>
</evidence>
<feature type="transmembrane region" description="Helical" evidence="2">
    <location>
        <begin position="33"/>
        <end position="56"/>
    </location>
</feature>
<evidence type="ECO:0000256" key="1">
    <source>
        <dbReference type="SAM" id="MobiDB-lite"/>
    </source>
</evidence>
<keyword evidence="2" id="KW-0472">Membrane</keyword>
<keyword evidence="2" id="KW-1133">Transmembrane helix</keyword>
<evidence type="ECO:0000313" key="4">
    <source>
        <dbReference type="Proteomes" id="UP000067626"/>
    </source>
</evidence>
<keyword evidence="2" id="KW-0812">Transmembrane</keyword>